<sequence>MRLGLLPGMEERSGGEVVAAPGQQLLISPVTATGAPCSNLLSLEPVDAERASGGTDERQWDLSGSVVASLSPDLDRDPSPSSSRSSTSSSRCAARSLPPSPRSYPPIPFLHHPPCPPPPAPSSTVHDHRVESSPSTTTS</sequence>
<reference evidence="2" key="1">
    <citation type="journal article" date="2005" name="PLoS Biol.">
        <title>The genomes of Oryza sativa: a history of duplications.</title>
        <authorList>
            <person name="Yu J."/>
            <person name="Wang J."/>
            <person name="Lin W."/>
            <person name="Li S."/>
            <person name="Li H."/>
            <person name="Zhou J."/>
            <person name="Ni P."/>
            <person name="Dong W."/>
            <person name="Hu S."/>
            <person name="Zeng C."/>
            <person name="Zhang J."/>
            <person name="Zhang Y."/>
            <person name="Li R."/>
            <person name="Xu Z."/>
            <person name="Li S."/>
            <person name="Li X."/>
            <person name="Zheng H."/>
            <person name="Cong L."/>
            <person name="Lin L."/>
            <person name="Yin J."/>
            <person name="Geng J."/>
            <person name="Li G."/>
            <person name="Shi J."/>
            <person name="Liu J."/>
            <person name="Lv H."/>
            <person name="Li J."/>
            <person name="Wang J."/>
            <person name="Deng Y."/>
            <person name="Ran L."/>
            <person name="Shi X."/>
            <person name="Wang X."/>
            <person name="Wu Q."/>
            <person name="Li C."/>
            <person name="Ren X."/>
            <person name="Wang J."/>
            <person name="Wang X."/>
            <person name="Li D."/>
            <person name="Liu D."/>
            <person name="Zhang X."/>
            <person name="Ji Z."/>
            <person name="Zhao W."/>
            <person name="Sun Y."/>
            <person name="Zhang Z."/>
            <person name="Bao J."/>
            <person name="Han Y."/>
            <person name="Dong L."/>
            <person name="Ji J."/>
            <person name="Chen P."/>
            <person name="Wu S."/>
            <person name="Liu J."/>
            <person name="Xiao Y."/>
            <person name="Bu D."/>
            <person name="Tan J."/>
            <person name="Yang L."/>
            <person name="Ye C."/>
            <person name="Zhang J."/>
            <person name="Xu J."/>
            <person name="Zhou Y."/>
            <person name="Yu Y."/>
            <person name="Zhang B."/>
            <person name="Zhuang S."/>
            <person name="Wei H."/>
            <person name="Liu B."/>
            <person name="Lei M."/>
            <person name="Yu H."/>
            <person name="Li Y."/>
            <person name="Xu H."/>
            <person name="Wei S."/>
            <person name="He X."/>
            <person name="Fang L."/>
            <person name="Zhang Z."/>
            <person name="Zhang Y."/>
            <person name="Huang X."/>
            <person name="Su Z."/>
            <person name="Tong W."/>
            <person name="Li J."/>
            <person name="Tong Z."/>
            <person name="Li S."/>
            <person name="Ye J."/>
            <person name="Wang L."/>
            <person name="Fang L."/>
            <person name="Lei T."/>
            <person name="Chen C."/>
            <person name="Chen H."/>
            <person name="Xu Z."/>
            <person name="Li H."/>
            <person name="Huang H."/>
            <person name="Zhang F."/>
            <person name="Xu H."/>
            <person name="Li N."/>
            <person name="Zhao C."/>
            <person name="Li S."/>
            <person name="Dong L."/>
            <person name="Huang Y."/>
            <person name="Li L."/>
            <person name="Xi Y."/>
            <person name="Qi Q."/>
            <person name="Li W."/>
            <person name="Zhang B."/>
            <person name="Hu W."/>
            <person name="Zhang Y."/>
            <person name="Tian X."/>
            <person name="Jiao Y."/>
            <person name="Liang X."/>
            <person name="Jin J."/>
            <person name="Gao L."/>
            <person name="Zheng W."/>
            <person name="Hao B."/>
            <person name="Liu S."/>
            <person name="Wang W."/>
            <person name="Yuan L."/>
            <person name="Cao M."/>
            <person name="McDermott J."/>
            <person name="Samudrala R."/>
            <person name="Wang J."/>
            <person name="Wong G.K."/>
            <person name="Yang H."/>
        </authorList>
    </citation>
    <scope>NUCLEOTIDE SEQUENCE [LARGE SCALE GENOMIC DNA]</scope>
</reference>
<feature type="compositionally biased region" description="Low complexity" evidence="1">
    <location>
        <begin position="79"/>
        <end position="97"/>
    </location>
</feature>
<gene>
    <name evidence="2" type="ORF">OsJ_24391</name>
</gene>
<feature type="region of interest" description="Disordered" evidence="1">
    <location>
        <begin position="48"/>
        <end position="139"/>
    </location>
</feature>
<dbReference type="EMBL" id="CM000144">
    <property type="protein sequence ID" value="EEE67243.1"/>
    <property type="molecule type" value="Genomic_DNA"/>
</dbReference>
<organism evidence="2">
    <name type="scientific">Oryza sativa subsp. japonica</name>
    <name type="common">Rice</name>
    <dbReference type="NCBI Taxonomy" id="39947"/>
    <lineage>
        <taxon>Eukaryota</taxon>
        <taxon>Viridiplantae</taxon>
        <taxon>Streptophyta</taxon>
        <taxon>Embryophyta</taxon>
        <taxon>Tracheophyta</taxon>
        <taxon>Spermatophyta</taxon>
        <taxon>Magnoliopsida</taxon>
        <taxon>Liliopsida</taxon>
        <taxon>Poales</taxon>
        <taxon>Poaceae</taxon>
        <taxon>BOP clade</taxon>
        <taxon>Oryzoideae</taxon>
        <taxon>Oryzeae</taxon>
        <taxon>Oryzinae</taxon>
        <taxon>Oryza</taxon>
        <taxon>Oryza sativa</taxon>
    </lineage>
</organism>
<dbReference type="AlphaFoldDB" id="B9FXF6"/>
<protein>
    <submittedName>
        <fullName evidence="2">Uncharacterized protein</fullName>
    </submittedName>
</protein>
<dbReference type="Proteomes" id="UP000007752">
    <property type="component" value="Chromosome 7"/>
</dbReference>
<feature type="compositionally biased region" description="Pro residues" evidence="1">
    <location>
        <begin position="98"/>
        <end position="121"/>
    </location>
</feature>
<evidence type="ECO:0000256" key="1">
    <source>
        <dbReference type="SAM" id="MobiDB-lite"/>
    </source>
</evidence>
<reference evidence="2" key="2">
    <citation type="submission" date="2008-12" db="EMBL/GenBank/DDBJ databases">
        <title>Improved gene annotation of the rice (Oryza sativa) genomes.</title>
        <authorList>
            <person name="Wang J."/>
            <person name="Li R."/>
            <person name="Fan W."/>
            <person name="Huang Q."/>
            <person name="Zhang J."/>
            <person name="Zhou Y."/>
            <person name="Hu Y."/>
            <person name="Zi S."/>
            <person name="Li J."/>
            <person name="Ni P."/>
            <person name="Zheng H."/>
            <person name="Zhang Y."/>
            <person name="Zhao M."/>
            <person name="Hao Q."/>
            <person name="McDermott J."/>
            <person name="Samudrala R."/>
            <person name="Kristiansen K."/>
            <person name="Wong G.K.-S."/>
        </authorList>
    </citation>
    <scope>NUCLEOTIDE SEQUENCE</scope>
</reference>
<name>B9FXF6_ORYSJ</name>
<accession>B9FXF6</accession>
<evidence type="ECO:0000313" key="2">
    <source>
        <dbReference type="EMBL" id="EEE67243.1"/>
    </source>
</evidence>
<proteinExistence type="predicted"/>
<feature type="compositionally biased region" description="Basic and acidic residues" evidence="1">
    <location>
        <begin position="48"/>
        <end position="60"/>
    </location>
</feature>